<dbReference type="EMBL" id="JAPHNI010000615">
    <property type="protein sequence ID" value="KAJ8109427.1"/>
    <property type="molecule type" value="Genomic_DNA"/>
</dbReference>
<dbReference type="Proteomes" id="UP001153331">
    <property type="component" value="Unassembled WGS sequence"/>
</dbReference>
<evidence type="ECO:0000313" key="1">
    <source>
        <dbReference type="EMBL" id="KAJ8109427.1"/>
    </source>
</evidence>
<keyword evidence="2" id="KW-1185">Reference proteome</keyword>
<accession>A0ACC2I253</accession>
<reference evidence="1" key="1">
    <citation type="submission" date="2022-11" db="EMBL/GenBank/DDBJ databases">
        <title>Genome Sequence of Boeremia exigua.</title>
        <authorList>
            <person name="Buettner E."/>
        </authorList>
    </citation>
    <scope>NUCLEOTIDE SEQUENCE</scope>
    <source>
        <strain evidence="1">CU02</strain>
    </source>
</reference>
<protein>
    <submittedName>
        <fullName evidence="1">Uncharacterized protein</fullName>
    </submittedName>
</protein>
<organism evidence="1 2">
    <name type="scientific">Boeremia exigua</name>
    <dbReference type="NCBI Taxonomy" id="749465"/>
    <lineage>
        <taxon>Eukaryota</taxon>
        <taxon>Fungi</taxon>
        <taxon>Dikarya</taxon>
        <taxon>Ascomycota</taxon>
        <taxon>Pezizomycotina</taxon>
        <taxon>Dothideomycetes</taxon>
        <taxon>Pleosporomycetidae</taxon>
        <taxon>Pleosporales</taxon>
        <taxon>Pleosporineae</taxon>
        <taxon>Didymellaceae</taxon>
        <taxon>Boeremia</taxon>
    </lineage>
</organism>
<evidence type="ECO:0000313" key="2">
    <source>
        <dbReference type="Proteomes" id="UP001153331"/>
    </source>
</evidence>
<proteinExistence type="predicted"/>
<gene>
    <name evidence="1" type="ORF">OPT61_g7467</name>
</gene>
<name>A0ACC2I253_9PLEO</name>
<sequence>MSHNVYRSSTGGACGVGVGKLGGWRPFPGSLTIADRTRKIGWLLAHDCAGRGSGSDSGSIQGGNCFRTVTFRQGAYLCYVIRLDLGLGMCKRHVSATPFRIPETLIRRGSCRSAWLVRFRDDGRRNRVDAGRLQGSPDARRATALGCSCDTKIREHDDVERNELCRSGRHMLVMSRCPDTLRWETTGKWGSSAVILGKIELTNATPCIRGEGQQRVDGQTFKITNWPLTEAHLYIQATLPAPQF</sequence>
<comment type="caution">
    <text evidence="1">The sequence shown here is derived from an EMBL/GenBank/DDBJ whole genome shotgun (WGS) entry which is preliminary data.</text>
</comment>